<keyword evidence="2" id="KW-1185">Reference proteome</keyword>
<proteinExistence type="predicted"/>
<dbReference type="Proteomes" id="UP000264492">
    <property type="component" value="Unassembled WGS sequence"/>
</dbReference>
<dbReference type="EMBL" id="QTSU01000001">
    <property type="protein sequence ID" value="RDZ28764.1"/>
    <property type="molecule type" value="Genomic_DNA"/>
</dbReference>
<reference evidence="1 2" key="1">
    <citation type="submission" date="2018-08" db="EMBL/GenBank/DDBJ databases">
        <title>Lysobacter sp. zong2l5, whole genome shotgun sequence.</title>
        <authorList>
            <person name="Zhang X."/>
            <person name="Feng G."/>
            <person name="Zhu H."/>
        </authorList>
    </citation>
    <scope>NUCLEOTIDE SEQUENCE [LARGE SCALE GENOMIC DNA]</scope>
    <source>
        <strain evidence="2">zong2l5</strain>
    </source>
</reference>
<protein>
    <submittedName>
        <fullName evidence="1">Uncharacterized protein</fullName>
    </submittedName>
</protein>
<gene>
    <name evidence="1" type="ORF">DX914_06495</name>
</gene>
<name>A0A371K4H9_9GAMM</name>
<organism evidence="1 2">
    <name type="scientific">Lysobacter silvisoli</name>
    <dbReference type="NCBI Taxonomy" id="2293254"/>
    <lineage>
        <taxon>Bacteria</taxon>
        <taxon>Pseudomonadati</taxon>
        <taxon>Pseudomonadota</taxon>
        <taxon>Gammaproteobacteria</taxon>
        <taxon>Lysobacterales</taxon>
        <taxon>Lysobacteraceae</taxon>
        <taxon>Lysobacter</taxon>
    </lineage>
</organism>
<dbReference type="OrthoDB" id="9987701at2"/>
<dbReference type="AlphaFoldDB" id="A0A371K4H9"/>
<dbReference type="RefSeq" id="WP_115858201.1">
    <property type="nucleotide sequence ID" value="NZ_QTSU01000001.1"/>
</dbReference>
<comment type="caution">
    <text evidence="1">The sequence shown here is derived from an EMBL/GenBank/DDBJ whole genome shotgun (WGS) entry which is preliminary data.</text>
</comment>
<sequence length="72" mass="8009">MKLTDLPADYQAHVLALLEIVGAECAHRSWDEIEPVLASYWHSTHRADVADWNAIRPYVRAACDPDPADGPP</sequence>
<accession>A0A371K4H9</accession>
<evidence type="ECO:0000313" key="2">
    <source>
        <dbReference type="Proteomes" id="UP000264492"/>
    </source>
</evidence>
<evidence type="ECO:0000313" key="1">
    <source>
        <dbReference type="EMBL" id="RDZ28764.1"/>
    </source>
</evidence>